<name>A0A3A1YX72_9BURK</name>
<protein>
    <submittedName>
        <fullName evidence="2">Uncharacterized protein</fullName>
    </submittedName>
</protein>
<dbReference type="OrthoDB" id="9942523at2"/>
<dbReference type="Proteomes" id="UP000266206">
    <property type="component" value="Unassembled WGS sequence"/>
</dbReference>
<gene>
    <name evidence="2" type="ORF">CJP73_08010</name>
</gene>
<sequence>MEFLTKQLQRAALAAIDRSSNEMQKGVSTLESVASMKHHAKWGDNICWVVDRLKGQAKDGVESLGLAGAMNEQQSYATNQLSKLTNACTVVKDATCLPTPSAQVSSVLSNIPPVKVACLELSGDLESFAHALRDMQRQREQDRARLKHIDKPQDKPSLRGL</sequence>
<organism evidence="2 3">
    <name type="scientific">Neopusillimonas maritima</name>
    <dbReference type="NCBI Taxonomy" id="2026239"/>
    <lineage>
        <taxon>Bacteria</taxon>
        <taxon>Pseudomonadati</taxon>
        <taxon>Pseudomonadota</taxon>
        <taxon>Betaproteobacteria</taxon>
        <taxon>Burkholderiales</taxon>
        <taxon>Alcaligenaceae</taxon>
        <taxon>Neopusillimonas</taxon>
    </lineage>
</organism>
<comment type="caution">
    <text evidence="2">The sequence shown here is derived from an EMBL/GenBank/DDBJ whole genome shotgun (WGS) entry which is preliminary data.</text>
</comment>
<accession>A0A3A1YX72</accession>
<dbReference type="AlphaFoldDB" id="A0A3A1YX72"/>
<feature type="region of interest" description="Disordered" evidence="1">
    <location>
        <begin position="139"/>
        <end position="161"/>
    </location>
</feature>
<dbReference type="RefSeq" id="WP_119516085.1">
    <property type="nucleotide sequence ID" value="NZ_NQYH01000005.1"/>
</dbReference>
<dbReference type="EMBL" id="NQYH01000005">
    <property type="protein sequence ID" value="RIY41084.1"/>
    <property type="molecule type" value="Genomic_DNA"/>
</dbReference>
<proteinExistence type="predicted"/>
<reference evidence="2 3" key="1">
    <citation type="submission" date="2017-08" db="EMBL/GenBank/DDBJ databases">
        <title>Pusillimonas indicus sp. nov., a member of the family Alcaligenaceae isolated from surface seawater.</title>
        <authorList>
            <person name="Li J."/>
        </authorList>
    </citation>
    <scope>NUCLEOTIDE SEQUENCE [LARGE SCALE GENOMIC DNA]</scope>
    <source>
        <strain evidence="2 3">L52-1-41</strain>
    </source>
</reference>
<evidence type="ECO:0000313" key="2">
    <source>
        <dbReference type="EMBL" id="RIY41084.1"/>
    </source>
</evidence>
<evidence type="ECO:0000313" key="3">
    <source>
        <dbReference type="Proteomes" id="UP000266206"/>
    </source>
</evidence>
<evidence type="ECO:0000256" key="1">
    <source>
        <dbReference type="SAM" id="MobiDB-lite"/>
    </source>
</evidence>